<dbReference type="Gene3D" id="1.10.579.10">
    <property type="entry name" value="DNA Cyclobutane Dipyrimidine Photolyase, subunit A, domain 3"/>
    <property type="match status" value="1"/>
</dbReference>
<dbReference type="InterPro" id="IPR014729">
    <property type="entry name" value="Rossmann-like_a/b/a_fold"/>
</dbReference>
<dbReference type="InterPro" id="IPR007357">
    <property type="entry name" value="PhrB-like"/>
</dbReference>
<dbReference type="Gene3D" id="1.10.10.1710">
    <property type="entry name" value="Deoxyribodipyrimidine photolyase-related"/>
    <property type="match status" value="1"/>
</dbReference>
<dbReference type="PANTHER" id="PTHR38657:SF1">
    <property type="entry name" value="SLR1343 PROTEIN"/>
    <property type="match status" value="1"/>
</dbReference>
<keyword evidence="1" id="KW-0456">Lyase</keyword>
<dbReference type="AlphaFoldDB" id="A0A1N6SMP9"/>
<proteinExistence type="predicted"/>
<dbReference type="Proteomes" id="UP000186400">
    <property type="component" value="Unassembled WGS sequence"/>
</dbReference>
<protein>
    <submittedName>
        <fullName evidence="1">Deoxyribodipyrimidine photolyase-related protein</fullName>
    </submittedName>
</protein>
<organism evidence="1 2">
    <name type="scientific">Alkalispirochaeta americana</name>
    <dbReference type="NCBI Taxonomy" id="159291"/>
    <lineage>
        <taxon>Bacteria</taxon>
        <taxon>Pseudomonadati</taxon>
        <taxon>Spirochaetota</taxon>
        <taxon>Spirochaetia</taxon>
        <taxon>Spirochaetales</taxon>
        <taxon>Spirochaetaceae</taxon>
        <taxon>Alkalispirochaeta</taxon>
    </lineage>
</organism>
<dbReference type="STRING" id="159291.SAMN05920897_108140"/>
<gene>
    <name evidence="1" type="ORF">SAMN05920897_108140</name>
</gene>
<dbReference type="Pfam" id="PF04244">
    <property type="entry name" value="DPRP"/>
    <property type="match status" value="1"/>
</dbReference>
<evidence type="ECO:0000313" key="2">
    <source>
        <dbReference type="Proteomes" id="UP000186400"/>
    </source>
</evidence>
<dbReference type="PANTHER" id="PTHR38657">
    <property type="entry name" value="SLR1343 PROTEIN"/>
    <property type="match status" value="1"/>
</dbReference>
<evidence type="ECO:0000313" key="1">
    <source>
        <dbReference type="EMBL" id="SIQ42307.1"/>
    </source>
</evidence>
<name>A0A1N6SMP9_9SPIO</name>
<dbReference type="GO" id="GO:0016829">
    <property type="term" value="F:lyase activity"/>
    <property type="evidence" value="ECO:0007669"/>
    <property type="project" value="UniProtKB-KW"/>
</dbReference>
<dbReference type="EMBL" id="FTMS01000008">
    <property type="protein sequence ID" value="SIQ42307.1"/>
    <property type="molecule type" value="Genomic_DNA"/>
</dbReference>
<dbReference type="InterPro" id="IPR036134">
    <property type="entry name" value="Crypto/Photolyase_FAD-like_sf"/>
</dbReference>
<dbReference type="SUPFAM" id="SSF48173">
    <property type="entry name" value="Cryptochrome/photolyase FAD-binding domain"/>
    <property type="match status" value="1"/>
</dbReference>
<accession>A0A1N6SMP9</accession>
<dbReference type="Gene3D" id="1.25.40.80">
    <property type="match status" value="1"/>
</dbReference>
<keyword evidence="2" id="KW-1185">Reference proteome</keyword>
<dbReference type="Gene3D" id="3.40.50.620">
    <property type="entry name" value="HUPs"/>
    <property type="match status" value="1"/>
</dbReference>
<sequence>MRTASGPAKENLPMISAALIYPHQLYDPRHHPVLRSDLPVYLVEEPLLLTHNPVHRQRLLLHRLSMKAYARRLEQLGHVVRYLDLRSIDSTDAVWQQLTADGITSIHVADTTDDYLERALASAETRHGIGLIRYESSLFLLPKAQAVQRYLDSKRHMARFYQRLRKDWHILIDHNQEPVGGLWSYDQENRKKLPRSLALPTDIQPWKPQNPEEDQEIALARSWLAQIPGRHYGSSQIWCGWTPEHARQALQNFLSERLSLFGNYEDAISQTHTRLFHSALSPYLNIGLLSPRDVLDALLAHAGSHSSPINSIPINSLEGYIRQLTGWREFIRAAYEEDGRALRTRNFFGHTRPLPAGLWSGDTGIPPLDTAIQRSLRWGYAHHIERLMVTGNYLLLAGTHPDQVYEWFMGMYVDAFDWVMVPNVYGMSQFADGGLFATKPYISGSNYLRKMSDYPPGPWQDDWTALYWNFIHQHRALFAANHRMSMMPRMLDKMAPATRQEHLQRAARLLQRP</sequence>
<dbReference type="InterPro" id="IPR052551">
    <property type="entry name" value="UV-DNA_repair_photolyase"/>
</dbReference>
<reference evidence="2" key="1">
    <citation type="submission" date="2017-01" db="EMBL/GenBank/DDBJ databases">
        <authorList>
            <person name="Varghese N."/>
            <person name="Submissions S."/>
        </authorList>
    </citation>
    <scope>NUCLEOTIDE SEQUENCE [LARGE SCALE GENOMIC DNA]</scope>
    <source>
        <strain evidence="2">ASpG1</strain>
    </source>
</reference>